<sequence>MASATPKDHVRVALPSGPPTLTLDAAGELLEILLEAHAQLQSHVLPDAA</sequence>
<comment type="caution">
    <text evidence="1">The sequence shown here is derived from an EMBL/GenBank/DDBJ whole genome shotgun (WGS) entry which is preliminary data.</text>
</comment>
<dbReference type="EMBL" id="JBHTHX010000099">
    <property type="protein sequence ID" value="MFD0883989.1"/>
    <property type="molecule type" value="Genomic_DNA"/>
</dbReference>
<reference evidence="2" key="1">
    <citation type="journal article" date="2019" name="Int. J. Syst. Evol. Microbiol.">
        <title>The Global Catalogue of Microorganisms (GCM) 10K type strain sequencing project: providing services to taxonomists for standard genome sequencing and annotation.</title>
        <authorList>
            <consortium name="The Broad Institute Genomics Platform"/>
            <consortium name="The Broad Institute Genome Sequencing Center for Infectious Disease"/>
            <person name="Wu L."/>
            <person name="Ma J."/>
        </authorList>
    </citation>
    <scope>NUCLEOTIDE SEQUENCE [LARGE SCALE GENOMIC DNA]</scope>
    <source>
        <strain evidence="2">CCUG 62974</strain>
    </source>
</reference>
<evidence type="ECO:0000313" key="2">
    <source>
        <dbReference type="Proteomes" id="UP001597024"/>
    </source>
</evidence>
<protein>
    <submittedName>
        <fullName evidence="1">Uncharacterized protein</fullName>
    </submittedName>
</protein>
<gene>
    <name evidence="1" type="ORF">ACFQ08_05400</name>
</gene>
<evidence type="ECO:0000313" key="1">
    <source>
        <dbReference type="EMBL" id="MFD0883989.1"/>
    </source>
</evidence>
<proteinExistence type="predicted"/>
<name>A0ABW3DLX9_9ACTN</name>
<accession>A0ABW3DLX9</accession>
<dbReference type="Proteomes" id="UP001597024">
    <property type="component" value="Unassembled WGS sequence"/>
</dbReference>
<organism evidence="1 2">
    <name type="scientific">Streptosporangium algeriense</name>
    <dbReference type="NCBI Taxonomy" id="1682748"/>
    <lineage>
        <taxon>Bacteria</taxon>
        <taxon>Bacillati</taxon>
        <taxon>Actinomycetota</taxon>
        <taxon>Actinomycetes</taxon>
        <taxon>Streptosporangiales</taxon>
        <taxon>Streptosporangiaceae</taxon>
        <taxon>Streptosporangium</taxon>
    </lineage>
</organism>
<keyword evidence="2" id="KW-1185">Reference proteome</keyword>